<evidence type="ECO:0000256" key="3">
    <source>
        <dbReference type="ARBA" id="ARBA00022692"/>
    </source>
</evidence>
<proteinExistence type="predicted"/>
<keyword evidence="7" id="KW-0325">Glycoprotein</keyword>
<accession>A0ABS8YB52</accession>
<organism evidence="9 10">
    <name type="scientific">Datura stramonium</name>
    <name type="common">Jimsonweed</name>
    <name type="synonym">Common thornapple</name>
    <dbReference type="NCBI Taxonomy" id="4076"/>
    <lineage>
        <taxon>Eukaryota</taxon>
        <taxon>Viridiplantae</taxon>
        <taxon>Streptophyta</taxon>
        <taxon>Embryophyta</taxon>
        <taxon>Tracheophyta</taxon>
        <taxon>Spermatophyta</taxon>
        <taxon>Magnoliopsida</taxon>
        <taxon>eudicotyledons</taxon>
        <taxon>Gunneridae</taxon>
        <taxon>Pentapetalae</taxon>
        <taxon>asterids</taxon>
        <taxon>lamiids</taxon>
        <taxon>Solanales</taxon>
        <taxon>Solanaceae</taxon>
        <taxon>Solanoideae</taxon>
        <taxon>Datureae</taxon>
        <taxon>Datura</taxon>
    </lineage>
</organism>
<protein>
    <recommendedName>
        <fullName evidence="11">Receptor-like protein kinase</fullName>
    </recommendedName>
</protein>
<feature type="region of interest" description="Disordered" evidence="8">
    <location>
        <begin position="53"/>
        <end position="74"/>
    </location>
</feature>
<keyword evidence="6" id="KW-0472">Membrane</keyword>
<evidence type="ECO:0000313" key="9">
    <source>
        <dbReference type="EMBL" id="MCE5167616.1"/>
    </source>
</evidence>
<evidence type="ECO:0000256" key="8">
    <source>
        <dbReference type="SAM" id="MobiDB-lite"/>
    </source>
</evidence>
<keyword evidence="10" id="KW-1185">Reference proteome</keyword>
<keyword evidence="5" id="KW-1133">Transmembrane helix</keyword>
<dbReference type="InterPro" id="IPR045874">
    <property type="entry name" value="LRK10/LRL21-25-like"/>
</dbReference>
<evidence type="ECO:0000256" key="6">
    <source>
        <dbReference type="ARBA" id="ARBA00023136"/>
    </source>
</evidence>
<evidence type="ECO:0000256" key="4">
    <source>
        <dbReference type="ARBA" id="ARBA00022729"/>
    </source>
</evidence>
<keyword evidence="2" id="KW-0808">Transferase</keyword>
<dbReference type="EMBL" id="JACEIK010180233">
    <property type="protein sequence ID" value="MCE5167616.1"/>
    <property type="molecule type" value="Genomic_DNA"/>
</dbReference>
<name>A0ABS8YB52_DATST</name>
<keyword evidence="2" id="KW-0723">Serine/threonine-protein kinase</keyword>
<gene>
    <name evidence="9" type="ORF">HAX54_013353</name>
</gene>
<comment type="caution">
    <text evidence="9">The sequence shown here is derived from an EMBL/GenBank/DDBJ whole genome shotgun (WGS) entry which is preliminary data.</text>
</comment>
<dbReference type="PANTHER" id="PTHR27009">
    <property type="entry name" value="RUST RESISTANCE KINASE LR10-RELATED"/>
    <property type="match status" value="1"/>
</dbReference>
<evidence type="ECO:0008006" key="11">
    <source>
        <dbReference type="Google" id="ProtNLM"/>
    </source>
</evidence>
<keyword evidence="3" id="KW-0812">Transmembrane</keyword>
<comment type="subcellular location">
    <subcellularLocation>
        <location evidence="1">Membrane</location>
        <topology evidence="1">Single-pass type I membrane protein</topology>
    </subcellularLocation>
</comment>
<feature type="compositionally biased region" description="Polar residues" evidence="8">
    <location>
        <begin position="54"/>
        <end position="65"/>
    </location>
</feature>
<sequence length="74" mass="8334">AESRRRVDKIRIEDDDDIIISRKLATIGLWCIQWNATDRPSIKVVTQMLEGDGSNLTVPPTSAARNTDAHPYKN</sequence>
<evidence type="ECO:0000256" key="2">
    <source>
        <dbReference type="ARBA" id="ARBA00022527"/>
    </source>
</evidence>
<dbReference type="Proteomes" id="UP000823775">
    <property type="component" value="Unassembled WGS sequence"/>
</dbReference>
<evidence type="ECO:0000256" key="1">
    <source>
        <dbReference type="ARBA" id="ARBA00004479"/>
    </source>
</evidence>
<keyword evidence="2" id="KW-0418">Kinase</keyword>
<evidence type="ECO:0000256" key="7">
    <source>
        <dbReference type="ARBA" id="ARBA00023180"/>
    </source>
</evidence>
<reference evidence="9 10" key="1">
    <citation type="journal article" date="2021" name="BMC Genomics">
        <title>Datura genome reveals duplications of psychoactive alkaloid biosynthetic genes and high mutation rate following tissue culture.</title>
        <authorList>
            <person name="Rajewski A."/>
            <person name="Carter-House D."/>
            <person name="Stajich J."/>
            <person name="Litt A."/>
        </authorList>
    </citation>
    <scope>NUCLEOTIDE SEQUENCE [LARGE SCALE GENOMIC DNA]</scope>
    <source>
        <strain evidence="9">AR-01</strain>
    </source>
</reference>
<keyword evidence="4" id="KW-0732">Signal</keyword>
<evidence type="ECO:0000256" key="5">
    <source>
        <dbReference type="ARBA" id="ARBA00022989"/>
    </source>
</evidence>
<evidence type="ECO:0000313" key="10">
    <source>
        <dbReference type="Proteomes" id="UP000823775"/>
    </source>
</evidence>
<feature type="non-terminal residue" evidence="9">
    <location>
        <position position="1"/>
    </location>
</feature>